<reference evidence="1 2" key="1">
    <citation type="submission" date="2019-07" db="EMBL/GenBank/DDBJ databases">
        <authorList>
            <person name="Kim J."/>
        </authorList>
    </citation>
    <scope>NUCLEOTIDE SEQUENCE [LARGE SCALE GENOMIC DNA]</scope>
    <source>
        <strain evidence="1 2">N4</strain>
    </source>
</reference>
<name>A0A559IDA3_9BACL</name>
<dbReference type="Proteomes" id="UP000318102">
    <property type="component" value="Unassembled WGS sequence"/>
</dbReference>
<sequence length="178" mass="20853">MSDLRYLMHSIFWCSESIYNCEELANFLIRNGVAGQYAEISKIPSTQRYCVGKPMIFTLIYDTWRLLAKHRAVCLELRHNNFYIHPIIYPHLLINFFHSKSILSSSTPTMHAAAVGKQLRFNIWEGNNAPTSMHNWTGTVLSKVKRSNNPIEYIIRREHDDEIIKLTRDYLLPIQKKL</sequence>
<keyword evidence="2" id="KW-1185">Reference proteome</keyword>
<protein>
    <submittedName>
        <fullName evidence="1">Uncharacterized protein</fullName>
    </submittedName>
</protein>
<dbReference type="RefSeq" id="WP_144995203.1">
    <property type="nucleotide sequence ID" value="NZ_VNJK01000007.1"/>
</dbReference>
<proteinExistence type="predicted"/>
<accession>A0A559IDA3</accession>
<gene>
    <name evidence="1" type="ORF">FPZ44_25130</name>
</gene>
<dbReference type="EMBL" id="VNJK01000007">
    <property type="protein sequence ID" value="TVX85637.1"/>
    <property type="molecule type" value="Genomic_DNA"/>
</dbReference>
<evidence type="ECO:0000313" key="1">
    <source>
        <dbReference type="EMBL" id="TVX85637.1"/>
    </source>
</evidence>
<organism evidence="1 2">
    <name type="scientific">Paenibacillus agilis</name>
    <dbReference type="NCBI Taxonomy" id="3020863"/>
    <lineage>
        <taxon>Bacteria</taxon>
        <taxon>Bacillati</taxon>
        <taxon>Bacillota</taxon>
        <taxon>Bacilli</taxon>
        <taxon>Bacillales</taxon>
        <taxon>Paenibacillaceae</taxon>
        <taxon>Paenibacillus</taxon>
    </lineage>
</organism>
<comment type="caution">
    <text evidence="1">The sequence shown here is derived from an EMBL/GenBank/DDBJ whole genome shotgun (WGS) entry which is preliminary data.</text>
</comment>
<evidence type="ECO:0000313" key="2">
    <source>
        <dbReference type="Proteomes" id="UP000318102"/>
    </source>
</evidence>
<dbReference type="AlphaFoldDB" id="A0A559IDA3"/>